<evidence type="ECO:0000259" key="2">
    <source>
        <dbReference type="Pfam" id="PF01882"/>
    </source>
</evidence>
<proteinExistence type="predicted"/>
<feature type="domain" description="DUF58" evidence="2">
    <location>
        <begin position="201"/>
        <end position="314"/>
    </location>
</feature>
<dbReference type="RefSeq" id="WP_124844710.1">
    <property type="nucleotide sequence ID" value="NZ_JAUNKP010000017.1"/>
</dbReference>
<dbReference type="Pfam" id="PF01882">
    <property type="entry name" value="DUF58"/>
    <property type="match status" value="1"/>
</dbReference>
<dbReference type="PANTHER" id="PTHR34351">
    <property type="entry name" value="SLR1927 PROTEIN-RELATED"/>
    <property type="match status" value="1"/>
</dbReference>
<evidence type="ECO:0000256" key="1">
    <source>
        <dbReference type="SAM" id="Phobius"/>
    </source>
</evidence>
<dbReference type="InterPro" id="IPR002881">
    <property type="entry name" value="DUF58"/>
</dbReference>
<dbReference type="AlphaFoldDB" id="A0A3P1T6Y6"/>
<dbReference type="PANTHER" id="PTHR34351:SF1">
    <property type="entry name" value="SLR1927 PROTEIN"/>
    <property type="match status" value="1"/>
</dbReference>
<keyword evidence="1" id="KW-0472">Membrane</keyword>
<organism evidence="3 4">
    <name type="scientific">Arachnia propionica</name>
    <dbReference type="NCBI Taxonomy" id="1750"/>
    <lineage>
        <taxon>Bacteria</taxon>
        <taxon>Bacillati</taxon>
        <taxon>Actinomycetota</taxon>
        <taxon>Actinomycetes</taxon>
        <taxon>Propionibacteriales</taxon>
        <taxon>Propionibacteriaceae</taxon>
        <taxon>Arachnia</taxon>
    </lineage>
</organism>
<keyword evidence="1" id="KW-0812">Transmembrane</keyword>
<reference evidence="3 4" key="1">
    <citation type="submission" date="2018-11" db="EMBL/GenBank/DDBJ databases">
        <title>Genomes From Bacteria Associated with the Canine Oral Cavity: a Test Case for Automated Genome-Based Taxonomic Assignment.</title>
        <authorList>
            <person name="Coil D.A."/>
            <person name="Jospin G."/>
            <person name="Darling A.E."/>
            <person name="Wallis C."/>
            <person name="Davis I.J."/>
            <person name="Harris S."/>
            <person name="Eisen J.A."/>
            <person name="Holcombe L.J."/>
            <person name="O'Flynn C."/>
        </authorList>
    </citation>
    <scope>NUCLEOTIDE SEQUENCE [LARGE SCALE GENOMIC DNA]</scope>
    <source>
        <strain evidence="3 4">OH887_COT-365</strain>
    </source>
</reference>
<dbReference type="Proteomes" id="UP000280819">
    <property type="component" value="Unassembled WGS sequence"/>
</dbReference>
<accession>A0A3P1T6Y6</accession>
<keyword evidence="1" id="KW-1133">Transmembrane helix</keyword>
<comment type="caution">
    <text evidence="3">The sequence shown here is derived from an EMBL/GenBank/DDBJ whole genome shotgun (WGS) entry which is preliminary data.</text>
</comment>
<feature type="transmembrane region" description="Helical" evidence="1">
    <location>
        <begin position="35"/>
        <end position="54"/>
    </location>
</feature>
<dbReference type="OrthoDB" id="9812729at2"/>
<protein>
    <submittedName>
        <fullName evidence="3">DUF58 domain-containing protein</fullName>
    </submittedName>
</protein>
<evidence type="ECO:0000313" key="4">
    <source>
        <dbReference type="Proteomes" id="UP000280819"/>
    </source>
</evidence>
<evidence type="ECO:0000313" key="3">
    <source>
        <dbReference type="EMBL" id="RRD04935.1"/>
    </source>
</evidence>
<sequence length="415" mass="44763">MRFRSGLTARGWTLLIAGGAITIATSWIGEPDLAWVGLFLAAIPCLGLLVVLFLSPRLAVERSVVPPSVSIGEHARARLLVSNSRHLGFSSLSFEDHTPDSLGPHASFDLARGLTVWRQAAGYEVPTSMRGHFPLGPLSAKNFDPFATAWKRWRVPGEPAWLRVTPEIWHLPLPRSGRSVGTTGEATPQRVGQAGTDDVLVREYRHGDGLRRVHWRMTAKRGEMMVRLEEQPWDPAMTVLVDTRAQAHLGTGRNSTLEWGISFGTSLATALLQERLRIAVVGANGVVFQPLRGEGSSSSERLIAAMTEIQASGRESLEDCLADPDALSAARSLVACLGVLTARDAASLVAATAGLAQTDALVPDAVAFDLPPERARAHEEACRLLSSTGWNLASYAPGTSVPEGWQLLMARREAL</sequence>
<name>A0A3P1T6Y6_9ACTN</name>
<feature type="transmembrane region" description="Helical" evidence="1">
    <location>
        <begin position="12"/>
        <end position="29"/>
    </location>
</feature>
<dbReference type="EMBL" id="RQZG01000008">
    <property type="protein sequence ID" value="RRD04935.1"/>
    <property type="molecule type" value="Genomic_DNA"/>
</dbReference>
<gene>
    <name evidence="3" type="ORF">EII34_08380</name>
</gene>